<comment type="similarity">
    <text evidence="1">Belongs to the NmrA-type oxidoreductase family.</text>
</comment>
<evidence type="ECO:0000259" key="3">
    <source>
        <dbReference type="Pfam" id="PF05368"/>
    </source>
</evidence>
<feature type="domain" description="NmrA-like" evidence="3">
    <location>
        <begin position="9"/>
        <end position="84"/>
    </location>
</feature>
<dbReference type="AlphaFoldDB" id="A0A4S4K488"/>
<evidence type="ECO:0000313" key="4">
    <source>
        <dbReference type="EMBL" id="THG92505.1"/>
    </source>
</evidence>
<evidence type="ECO:0000256" key="1">
    <source>
        <dbReference type="ARBA" id="ARBA00006328"/>
    </source>
</evidence>
<dbReference type="PANTHER" id="PTHR42748">
    <property type="entry name" value="NITROGEN METABOLITE REPRESSION PROTEIN NMRA FAMILY MEMBER"/>
    <property type="match status" value="1"/>
</dbReference>
<dbReference type="Proteomes" id="UP000308199">
    <property type="component" value="Unassembled WGS sequence"/>
</dbReference>
<reference evidence="4 5" key="1">
    <citation type="submission" date="2019-02" db="EMBL/GenBank/DDBJ databases">
        <title>Genome sequencing of the rare red list fungi Phellinidium pouzarii.</title>
        <authorList>
            <person name="Buettner E."/>
            <person name="Kellner H."/>
        </authorList>
    </citation>
    <scope>NUCLEOTIDE SEQUENCE [LARGE SCALE GENOMIC DNA]</scope>
    <source>
        <strain evidence="4 5">DSM 108285</strain>
    </source>
</reference>
<protein>
    <recommendedName>
        <fullName evidence="3">NmrA-like domain-containing protein</fullName>
    </recommendedName>
</protein>
<proteinExistence type="inferred from homology"/>
<feature type="non-terminal residue" evidence="4">
    <location>
        <position position="1"/>
    </location>
</feature>
<keyword evidence="2" id="KW-0521">NADP</keyword>
<accession>A0A4S4K488</accession>
<keyword evidence="5" id="KW-1185">Reference proteome</keyword>
<dbReference type="PANTHER" id="PTHR42748:SF7">
    <property type="entry name" value="NMRA LIKE REDOX SENSOR 1-RELATED"/>
    <property type="match status" value="1"/>
</dbReference>
<dbReference type="Gene3D" id="3.40.50.720">
    <property type="entry name" value="NAD(P)-binding Rossmann-like Domain"/>
    <property type="match status" value="1"/>
</dbReference>
<dbReference type="InterPro" id="IPR051164">
    <property type="entry name" value="NmrA-like_oxidored"/>
</dbReference>
<organism evidence="4 5">
    <name type="scientific">Phellinidium pouzarii</name>
    <dbReference type="NCBI Taxonomy" id="167371"/>
    <lineage>
        <taxon>Eukaryota</taxon>
        <taxon>Fungi</taxon>
        <taxon>Dikarya</taxon>
        <taxon>Basidiomycota</taxon>
        <taxon>Agaricomycotina</taxon>
        <taxon>Agaricomycetes</taxon>
        <taxon>Hymenochaetales</taxon>
        <taxon>Hymenochaetaceae</taxon>
        <taxon>Phellinidium</taxon>
    </lineage>
</organism>
<dbReference type="OrthoDB" id="9997102at2759"/>
<dbReference type="InterPro" id="IPR036291">
    <property type="entry name" value="NAD(P)-bd_dom_sf"/>
</dbReference>
<comment type="caution">
    <text evidence="4">The sequence shown here is derived from an EMBL/GenBank/DDBJ whole genome shotgun (WGS) entry which is preliminary data.</text>
</comment>
<gene>
    <name evidence="4" type="ORF">EW145_g8694</name>
</gene>
<dbReference type="InterPro" id="IPR008030">
    <property type="entry name" value="NmrA-like"/>
</dbReference>
<dbReference type="SUPFAM" id="SSF51735">
    <property type="entry name" value="NAD(P)-binding Rossmann-fold domains"/>
    <property type="match status" value="1"/>
</dbReference>
<sequence>PGLGADAAGEERQGKLVADLAREYGVQHLVFSSVERGGEAFDDHLTLDRAAKVAIERHIRSLDGLRWTILRPAFFMENFDGAVGRITATVLRVGMKEDTKIQLVVRIPPTHFLTLF</sequence>
<name>A0A4S4K488_9AGAM</name>
<dbReference type="EMBL" id="SGPK01001737">
    <property type="protein sequence ID" value="THG92505.1"/>
    <property type="molecule type" value="Genomic_DNA"/>
</dbReference>
<evidence type="ECO:0000256" key="2">
    <source>
        <dbReference type="ARBA" id="ARBA00022857"/>
    </source>
</evidence>
<evidence type="ECO:0000313" key="5">
    <source>
        <dbReference type="Proteomes" id="UP000308199"/>
    </source>
</evidence>
<dbReference type="Pfam" id="PF05368">
    <property type="entry name" value="NmrA"/>
    <property type="match status" value="1"/>
</dbReference>